<evidence type="ECO:0000256" key="2">
    <source>
        <dbReference type="ARBA" id="ARBA00022499"/>
    </source>
</evidence>
<dbReference type="AlphaFoldDB" id="A0AAD9BGW9"/>
<dbReference type="SUPFAM" id="SSF56808">
    <property type="entry name" value="Ribosomal protein L1"/>
    <property type="match status" value="1"/>
</dbReference>
<comment type="caution">
    <text evidence="12">The sequence shown here is derived from an EMBL/GenBank/DDBJ whole genome shotgun (WGS) entry which is preliminary data.</text>
</comment>
<evidence type="ECO:0000313" key="13">
    <source>
        <dbReference type="Proteomes" id="UP001228049"/>
    </source>
</evidence>
<protein>
    <recommendedName>
        <fullName evidence="10">Ribosomal L1 domain-containing protein 1</fullName>
    </recommendedName>
</protein>
<keyword evidence="5" id="KW-0007">Acetylation</keyword>
<dbReference type="InterPro" id="IPR023674">
    <property type="entry name" value="Ribosomal_uL1-like"/>
</dbReference>
<keyword evidence="7" id="KW-0539">Nucleus</keyword>
<accession>A0AAD9BGW9</accession>
<dbReference type="Gene3D" id="3.30.190.20">
    <property type="match status" value="1"/>
</dbReference>
<evidence type="ECO:0000256" key="3">
    <source>
        <dbReference type="ARBA" id="ARBA00022553"/>
    </source>
</evidence>
<evidence type="ECO:0000256" key="4">
    <source>
        <dbReference type="ARBA" id="ARBA00022843"/>
    </source>
</evidence>
<evidence type="ECO:0000256" key="5">
    <source>
        <dbReference type="ARBA" id="ARBA00022990"/>
    </source>
</evidence>
<dbReference type="InterPro" id="IPR028364">
    <property type="entry name" value="Ribosomal_uL1/biogenesis"/>
</dbReference>
<feature type="compositionally biased region" description="Basic and acidic residues" evidence="11">
    <location>
        <begin position="306"/>
        <end position="318"/>
    </location>
</feature>
<reference evidence="12" key="1">
    <citation type="submission" date="2023-04" db="EMBL/GenBank/DDBJ databases">
        <title>Chromosome-level genome of Chaenocephalus aceratus.</title>
        <authorList>
            <person name="Park H."/>
        </authorList>
    </citation>
    <scope>NUCLEOTIDE SEQUENCE</scope>
    <source>
        <strain evidence="12">DE</strain>
        <tissue evidence="12">Muscle</tissue>
    </source>
</reference>
<evidence type="ECO:0000256" key="11">
    <source>
        <dbReference type="SAM" id="MobiDB-lite"/>
    </source>
</evidence>
<keyword evidence="6" id="KW-0175">Coiled coil</keyword>
<keyword evidence="3" id="KW-0597">Phosphoprotein</keyword>
<keyword evidence="2" id="KW-1017">Isopeptide bond</keyword>
<proteinExistence type="inferred from homology"/>
<name>A0AAD9BGW9_DISEL</name>
<dbReference type="FunFam" id="3.40.50.790:FF:000004">
    <property type="entry name" value="Ribosomal L1 domain-containing 1-like 1"/>
    <property type="match status" value="1"/>
</dbReference>
<evidence type="ECO:0000256" key="9">
    <source>
        <dbReference type="ARBA" id="ARBA00061550"/>
    </source>
</evidence>
<feature type="compositionally biased region" description="Basic and acidic residues" evidence="11">
    <location>
        <begin position="279"/>
        <end position="288"/>
    </location>
</feature>
<evidence type="ECO:0000256" key="10">
    <source>
        <dbReference type="ARBA" id="ARBA00070787"/>
    </source>
</evidence>
<dbReference type="Proteomes" id="UP001228049">
    <property type="component" value="Unassembled WGS sequence"/>
</dbReference>
<keyword evidence="4" id="KW-0832">Ubl conjugation</keyword>
<dbReference type="Pfam" id="PF00687">
    <property type="entry name" value="Ribosomal_L1"/>
    <property type="match status" value="1"/>
</dbReference>
<evidence type="ECO:0000313" key="12">
    <source>
        <dbReference type="EMBL" id="KAK1881819.1"/>
    </source>
</evidence>
<comment type="subcellular location">
    <subcellularLocation>
        <location evidence="1">Nucleus</location>
        <location evidence="1">Nucleolus</location>
    </subcellularLocation>
</comment>
<feature type="compositionally biased region" description="Basic residues" evidence="11">
    <location>
        <begin position="327"/>
        <end position="340"/>
    </location>
</feature>
<comment type="similarity">
    <text evidence="9">Belongs to the universal ribosomal protein uL1 family. Highly divergent.</text>
</comment>
<dbReference type="InterPro" id="IPR016095">
    <property type="entry name" value="Ribosomal_uL1_3-a/b-sand"/>
</dbReference>
<evidence type="ECO:0000256" key="6">
    <source>
        <dbReference type="ARBA" id="ARBA00023054"/>
    </source>
</evidence>
<dbReference type="EMBL" id="JASDAP010000024">
    <property type="protein sequence ID" value="KAK1881819.1"/>
    <property type="molecule type" value="Genomic_DNA"/>
</dbReference>
<gene>
    <name evidence="12" type="ORF">KUDE01_024983</name>
</gene>
<comment type="function">
    <text evidence="8">Regulates cellular senescence through inhibition of PTEN translation. Acts as a pro-apoptotic regulator in response to DNA damage.</text>
</comment>
<dbReference type="GO" id="GO:0005730">
    <property type="term" value="C:nucleolus"/>
    <property type="evidence" value="ECO:0007669"/>
    <property type="project" value="UniProtKB-SubCell"/>
</dbReference>
<evidence type="ECO:0000256" key="1">
    <source>
        <dbReference type="ARBA" id="ARBA00004604"/>
    </source>
</evidence>
<evidence type="ECO:0000256" key="7">
    <source>
        <dbReference type="ARBA" id="ARBA00023242"/>
    </source>
</evidence>
<organism evidence="12 13">
    <name type="scientific">Dissostichus eleginoides</name>
    <name type="common">Patagonian toothfish</name>
    <name type="synonym">Dissostichus amissus</name>
    <dbReference type="NCBI Taxonomy" id="100907"/>
    <lineage>
        <taxon>Eukaryota</taxon>
        <taxon>Metazoa</taxon>
        <taxon>Chordata</taxon>
        <taxon>Craniata</taxon>
        <taxon>Vertebrata</taxon>
        <taxon>Euteleostomi</taxon>
        <taxon>Actinopterygii</taxon>
        <taxon>Neopterygii</taxon>
        <taxon>Teleostei</taxon>
        <taxon>Neoteleostei</taxon>
        <taxon>Acanthomorphata</taxon>
        <taxon>Eupercaria</taxon>
        <taxon>Perciformes</taxon>
        <taxon>Notothenioidei</taxon>
        <taxon>Nototheniidae</taxon>
        <taxon>Dissostichus</taxon>
    </lineage>
</organism>
<sequence>MRVEFTREADSMAETAEVGLDRTQVKKAVQALQAFLKTKSTGDSLFLDDTQQISLLFTLWKIPPKAQTIRIPLPHGQRSDTEEVCLFTRDEPNMTSDQTIRFYKKLLAEKGVKNITEVIPYKVLRTEYKPHEAKRRLLSNFDMFLSDDRVRRLLPSPTSGNTSTRGRESRCVDISRVIQGSYLKVTNKGSCCMARIAHAGMTADEVTENVEAAFQTVSTKLRTKGPVIKLVHIKTQMSVALPLYTSNLNHLTALDEDQKVTETAKQEAAAKKLAKKNKKTEDVKKSEGTGEEIPQLVPMGTPSKKPKLEKTPKKKQLEKAPTTAGGKKGRKPQNKMNKKGGKGESKGKRRVPKLK</sequence>
<feature type="region of interest" description="Disordered" evidence="11">
    <location>
        <begin position="271"/>
        <end position="355"/>
    </location>
</feature>
<keyword evidence="13" id="KW-1185">Reference proteome</keyword>
<evidence type="ECO:0000256" key="8">
    <source>
        <dbReference type="ARBA" id="ARBA00054167"/>
    </source>
</evidence>
<dbReference type="Gene3D" id="3.40.50.790">
    <property type="match status" value="1"/>
</dbReference>